<reference evidence="6" key="1">
    <citation type="journal article" date="2021" name="PeerJ">
        <title>Extensive microbial diversity within the chicken gut microbiome revealed by metagenomics and culture.</title>
        <authorList>
            <person name="Gilroy R."/>
            <person name="Ravi A."/>
            <person name="Getino M."/>
            <person name="Pursley I."/>
            <person name="Horton D.L."/>
            <person name="Alikhan N.F."/>
            <person name="Baker D."/>
            <person name="Gharbi K."/>
            <person name="Hall N."/>
            <person name="Watson M."/>
            <person name="Adriaenssens E.M."/>
            <person name="Foster-Nyarko E."/>
            <person name="Jarju S."/>
            <person name="Secka A."/>
            <person name="Antonio M."/>
            <person name="Oren A."/>
            <person name="Chaudhuri R.R."/>
            <person name="La Ragione R."/>
            <person name="Hildebrand F."/>
            <person name="Pallen M.J."/>
        </authorList>
    </citation>
    <scope>NUCLEOTIDE SEQUENCE</scope>
    <source>
        <strain evidence="6">CHK192-19661</strain>
    </source>
</reference>
<evidence type="ECO:0000256" key="1">
    <source>
        <dbReference type="ARBA" id="ARBA00009437"/>
    </source>
</evidence>
<evidence type="ECO:0000256" key="2">
    <source>
        <dbReference type="ARBA" id="ARBA00023015"/>
    </source>
</evidence>
<evidence type="ECO:0000259" key="5">
    <source>
        <dbReference type="PROSITE" id="PS50931"/>
    </source>
</evidence>
<dbReference type="Pfam" id="PF03466">
    <property type="entry name" value="LysR_substrate"/>
    <property type="match status" value="1"/>
</dbReference>
<dbReference type="SUPFAM" id="SSF53850">
    <property type="entry name" value="Periplasmic binding protein-like II"/>
    <property type="match status" value="1"/>
</dbReference>
<keyword evidence="2" id="KW-0805">Transcription regulation</keyword>
<dbReference type="InterPro" id="IPR005119">
    <property type="entry name" value="LysR_subst-bd"/>
</dbReference>
<name>A0A9D2IH95_9FIRM</name>
<dbReference type="GO" id="GO:0003677">
    <property type="term" value="F:DNA binding"/>
    <property type="evidence" value="ECO:0007669"/>
    <property type="project" value="UniProtKB-KW"/>
</dbReference>
<dbReference type="Proteomes" id="UP000824025">
    <property type="component" value="Unassembled WGS sequence"/>
</dbReference>
<dbReference type="PANTHER" id="PTHR30419:SF8">
    <property type="entry name" value="NITROGEN ASSIMILATION TRANSCRIPTIONAL ACTIVATOR-RELATED"/>
    <property type="match status" value="1"/>
</dbReference>
<dbReference type="InterPro" id="IPR050950">
    <property type="entry name" value="HTH-type_LysR_regulators"/>
</dbReference>
<dbReference type="CDD" id="cd05466">
    <property type="entry name" value="PBP2_LTTR_substrate"/>
    <property type="match status" value="1"/>
</dbReference>
<dbReference type="EMBL" id="DXCF01000003">
    <property type="protein sequence ID" value="HIZ09012.1"/>
    <property type="molecule type" value="Genomic_DNA"/>
</dbReference>
<dbReference type="FunFam" id="1.10.10.10:FF:000001">
    <property type="entry name" value="LysR family transcriptional regulator"/>
    <property type="match status" value="1"/>
</dbReference>
<dbReference type="GO" id="GO:0005829">
    <property type="term" value="C:cytosol"/>
    <property type="evidence" value="ECO:0007669"/>
    <property type="project" value="TreeGrafter"/>
</dbReference>
<dbReference type="AlphaFoldDB" id="A0A9D2IH95"/>
<sequence>MDIQQMKYFLAVAREESISRAAKFLYITQPSLTRQIQSMEREVGRPLFVRGGRRLTLTETGAHLRKRAEEIVSLYEKTESELLRPLETPGGDVFIGGGETYAMELLISVAKETRELNPDIRFHLFSGDIADVCERLDKGLIDFGLVIEPADLSKYEFLRLPVSDTWGVLLRKDNPLALKKSVTPDDLRSVPVIISKHALNRSNVTEWFGSGGIPDIVSTYNLLYNASFLAEEGVGCVICLDKLINLCADSPLCFLPFSPRLESHISVVWKKYQIFSKAAQIFLEKLRRRVRDYPFTEQI</sequence>
<dbReference type="SUPFAM" id="SSF46785">
    <property type="entry name" value="Winged helix' DNA-binding domain"/>
    <property type="match status" value="1"/>
</dbReference>
<dbReference type="Gene3D" id="1.10.10.10">
    <property type="entry name" value="Winged helix-like DNA-binding domain superfamily/Winged helix DNA-binding domain"/>
    <property type="match status" value="1"/>
</dbReference>
<dbReference type="InterPro" id="IPR000847">
    <property type="entry name" value="LysR_HTH_N"/>
</dbReference>
<dbReference type="GO" id="GO:0003700">
    <property type="term" value="F:DNA-binding transcription factor activity"/>
    <property type="evidence" value="ECO:0007669"/>
    <property type="project" value="InterPro"/>
</dbReference>
<evidence type="ECO:0000256" key="3">
    <source>
        <dbReference type="ARBA" id="ARBA00023125"/>
    </source>
</evidence>
<evidence type="ECO:0000256" key="4">
    <source>
        <dbReference type="ARBA" id="ARBA00023163"/>
    </source>
</evidence>
<dbReference type="InterPro" id="IPR036388">
    <property type="entry name" value="WH-like_DNA-bd_sf"/>
</dbReference>
<dbReference type="InterPro" id="IPR036390">
    <property type="entry name" value="WH_DNA-bd_sf"/>
</dbReference>
<comment type="similarity">
    <text evidence="1">Belongs to the LysR transcriptional regulatory family.</text>
</comment>
<accession>A0A9D2IH95</accession>
<proteinExistence type="inferred from homology"/>
<dbReference type="PRINTS" id="PR00039">
    <property type="entry name" value="HTHLYSR"/>
</dbReference>
<evidence type="ECO:0000313" key="7">
    <source>
        <dbReference type="Proteomes" id="UP000824025"/>
    </source>
</evidence>
<protein>
    <submittedName>
        <fullName evidence="6">LysR family transcriptional regulator</fullName>
    </submittedName>
</protein>
<keyword evidence="3" id="KW-0238">DNA-binding</keyword>
<dbReference type="PROSITE" id="PS50931">
    <property type="entry name" value="HTH_LYSR"/>
    <property type="match status" value="1"/>
</dbReference>
<reference evidence="6" key="2">
    <citation type="submission" date="2021-04" db="EMBL/GenBank/DDBJ databases">
        <authorList>
            <person name="Gilroy R."/>
        </authorList>
    </citation>
    <scope>NUCLEOTIDE SEQUENCE</scope>
    <source>
        <strain evidence="6">CHK192-19661</strain>
    </source>
</reference>
<organism evidence="6 7">
    <name type="scientific">Candidatus Borkfalkia avicola</name>
    <dbReference type="NCBI Taxonomy" id="2838503"/>
    <lineage>
        <taxon>Bacteria</taxon>
        <taxon>Bacillati</taxon>
        <taxon>Bacillota</taxon>
        <taxon>Clostridia</taxon>
        <taxon>Christensenellales</taxon>
        <taxon>Christensenellaceae</taxon>
        <taxon>Candidatus Borkfalkia</taxon>
    </lineage>
</organism>
<dbReference type="Gene3D" id="3.40.190.290">
    <property type="match status" value="1"/>
</dbReference>
<gene>
    <name evidence="6" type="ORF">H9726_00860</name>
</gene>
<dbReference type="PANTHER" id="PTHR30419">
    <property type="entry name" value="HTH-TYPE TRANSCRIPTIONAL REGULATOR YBHD"/>
    <property type="match status" value="1"/>
</dbReference>
<dbReference type="Pfam" id="PF00126">
    <property type="entry name" value="HTH_1"/>
    <property type="match status" value="1"/>
</dbReference>
<comment type="caution">
    <text evidence="6">The sequence shown here is derived from an EMBL/GenBank/DDBJ whole genome shotgun (WGS) entry which is preliminary data.</text>
</comment>
<keyword evidence="4" id="KW-0804">Transcription</keyword>
<evidence type="ECO:0000313" key="6">
    <source>
        <dbReference type="EMBL" id="HIZ09012.1"/>
    </source>
</evidence>
<feature type="domain" description="HTH lysR-type" evidence="5">
    <location>
        <begin position="1"/>
        <end position="58"/>
    </location>
</feature>